<feature type="signal peptide" evidence="1">
    <location>
        <begin position="1"/>
        <end position="18"/>
    </location>
</feature>
<proteinExistence type="predicted"/>
<dbReference type="Proteomes" id="UP000006334">
    <property type="component" value="Unassembled WGS sequence"/>
</dbReference>
<feature type="chain" id="PRO_5003899549" description="Polyketide cyclase/dehydrase" evidence="1">
    <location>
        <begin position="19"/>
        <end position="175"/>
    </location>
</feature>
<name>K6XTP2_9ALTE</name>
<dbReference type="InterPro" id="IPR023393">
    <property type="entry name" value="START-like_dom_sf"/>
</dbReference>
<reference evidence="2 3" key="1">
    <citation type="journal article" date="2017" name="Antonie Van Leeuwenhoek">
        <title>Rhizobium rhizosphaerae sp. nov., a novel species isolated from rice rhizosphere.</title>
        <authorList>
            <person name="Zhao J.J."/>
            <person name="Zhang J."/>
            <person name="Zhang R.J."/>
            <person name="Zhang C.W."/>
            <person name="Yin H.Q."/>
            <person name="Zhang X.X."/>
        </authorList>
    </citation>
    <scope>NUCLEOTIDE SEQUENCE [LARGE SCALE GENOMIC DNA]</scope>
    <source>
        <strain evidence="2 3">E3</strain>
    </source>
</reference>
<evidence type="ECO:0000256" key="1">
    <source>
        <dbReference type="SAM" id="SignalP"/>
    </source>
</evidence>
<evidence type="ECO:0008006" key="4">
    <source>
        <dbReference type="Google" id="ProtNLM"/>
    </source>
</evidence>
<sequence>MKTFLLYFLCIFSIASWAQDNVKYVSDNGFIVENKFETDVEAAKVWDALINDVDLWWPKSHSWWGEEGTFSIEPKAGGCFCENAKERSAEHMHIAFVDSNKLLRMTGGLGPLQGMGMHGALDWQFEELAKGTQVTLSYRVTGINKDGFKQLAKIVADVQNIQLNSLKRYVESNAE</sequence>
<dbReference type="EMBL" id="BAEN01000046">
    <property type="protein sequence ID" value="GAC15051.1"/>
    <property type="molecule type" value="Genomic_DNA"/>
</dbReference>
<keyword evidence="1" id="KW-0732">Signal</keyword>
<gene>
    <name evidence="2" type="ORF">GLIP_2425</name>
</gene>
<keyword evidence="3" id="KW-1185">Reference proteome</keyword>
<dbReference type="Gene3D" id="3.30.530.20">
    <property type="match status" value="1"/>
</dbReference>
<dbReference type="eggNOG" id="COG3832">
    <property type="taxonomic scope" value="Bacteria"/>
</dbReference>
<accession>K6XTP2</accession>
<comment type="caution">
    <text evidence="2">The sequence shown here is derived from an EMBL/GenBank/DDBJ whole genome shotgun (WGS) entry which is preliminary data.</text>
</comment>
<protein>
    <recommendedName>
        <fullName evidence="4">Polyketide cyclase/dehydrase</fullName>
    </recommendedName>
</protein>
<dbReference type="STRING" id="1127673.GLIP_2425"/>
<organism evidence="2 3">
    <name type="scientific">Aliiglaciecola lipolytica E3</name>
    <dbReference type="NCBI Taxonomy" id="1127673"/>
    <lineage>
        <taxon>Bacteria</taxon>
        <taxon>Pseudomonadati</taxon>
        <taxon>Pseudomonadota</taxon>
        <taxon>Gammaproteobacteria</taxon>
        <taxon>Alteromonadales</taxon>
        <taxon>Alteromonadaceae</taxon>
        <taxon>Aliiglaciecola</taxon>
    </lineage>
</organism>
<dbReference type="OrthoDB" id="6329454at2"/>
<evidence type="ECO:0000313" key="2">
    <source>
        <dbReference type="EMBL" id="GAC15051.1"/>
    </source>
</evidence>
<dbReference type="AlphaFoldDB" id="K6XTP2"/>
<dbReference type="SUPFAM" id="SSF55961">
    <property type="entry name" value="Bet v1-like"/>
    <property type="match status" value="1"/>
</dbReference>
<dbReference type="RefSeq" id="WP_008844856.1">
    <property type="nucleotide sequence ID" value="NZ_BAEN01000046.1"/>
</dbReference>
<evidence type="ECO:0000313" key="3">
    <source>
        <dbReference type="Proteomes" id="UP000006334"/>
    </source>
</evidence>